<accession>A0A368NAB7</accession>
<feature type="compositionally biased region" description="Polar residues" evidence="1">
    <location>
        <begin position="51"/>
        <end position="60"/>
    </location>
</feature>
<organism evidence="2 3">
    <name type="scientific">Haloplanus salinus</name>
    <dbReference type="NCBI Taxonomy" id="1126245"/>
    <lineage>
        <taxon>Archaea</taxon>
        <taxon>Methanobacteriati</taxon>
        <taxon>Methanobacteriota</taxon>
        <taxon>Stenosarchaea group</taxon>
        <taxon>Halobacteria</taxon>
        <taxon>Halobacteriales</taxon>
        <taxon>Haloferacaceae</taxon>
        <taxon>Haloplanus</taxon>
    </lineage>
</organism>
<evidence type="ECO:0000256" key="1">
    <source>
        <dbReference type="SAM" id="MobiDB-lite"/>
    </source>
</evidence>
<reference evidence="2 3" key="1">
    <citation type="submission" date="2018-07" db="EMBL/GenBank/DDBJ databases">
        <title>Genome sequences of Haloplanus salinus JCM 18368T.</title>
        <authorList>
            <person name="Kim Y.B."/>
            <person name="Roh S.W."/>
        </authorList>
    </citation>
    <scope>NUCLEOTIDE SEQUENCE [LARGE SCALE GENOMIC DNA]</scope>
    <source>
        <strain evidence="2 3">JCM 18368</strain>
    </source>
</reference>
<dbReference type="EMBL" id="QPHM01000001">
    <property type="protein sequence ID" value="RCU47492.1"/>
    <property type="molecule type" value="Genomic_DNA"/>
</dbReference>
<protein>
    <submittedName>
        <fullName evidence="2">Uncharacterized protein</fullName>
    </submittedName>
</protein>
<comment type="caution">
    <text evidence="2">The sequence shown here is derived from an EMBL/GenBank/DDBJ whole genome shotgun (WGS) entry which is preliminary data.</text>
</comment>
<gene>
    <name evidence="2" type="ORF">DU504_09395</name>
</gene>
<evidence type="ECO:0000313" key="2">
    <source>
        <dbReference type="EMBL" id="RCU47492.1"/>
    </source>
</evidence>
<dbReference type="OrthoDB" id="307376at2157"/>
<sequence length="107" mass="11491">MIDTDELSAEESPAVVDAQMLRKALAYRHLADGIEVLEDEDSVFESLVNSITKQHPSATTGRHALGSDTEPHEASGGLARSRYGRSAEVGSMHGRSDSAAPRWGIDN</sequence>
<keyword evidence="3" id="KW-1185">Reference proteome</keyword>
<evidence type="ECO:0000313" key="3">
    <source>
        <dbReference type="Proteomes" id="UP000252189"/>
    </source>
</evidence>
<proteinExistence type="predicted"/>
<feature type="region of interest" description="Disordered" evidence="1">
    <location>
        <begin position="51"/>
        <end position="107"/>
    </location>
</feature>
<dbReference type="Proteomes" id="UP000252189">
    <property type="component" value="Unassembled WGS sequence"/>
</dbReference>
<dbReference type="AlphaFoldDB" id="A0A368NAB7"/>
<name>A0A368NAB7_9EURY</name>
<dbReference type="RefSeq" id="WP_114449053.1">
    <property type="nucleotide sequence ID" value="NZ_QPHM01000001.1"/>
</dbReference>